<dbReference type="InterPro" id="IPR000719">
    <property type="entry name" value="Prot_kinase_dom"/>
</dbReference>
<dbReference type="EC" id="2.7.11.1" evidence="6"/>
<dbReference type="SUPFAM" id="SSF56112">
    <property type="entry name" value="Protein kinase-like (PK-like)"/>
    <property type="match status" value="1"/>
</dbReference>
<dbReference type="GO" id="GO:0004674">
    <property type="term" value="F:protein serine/threonine kinase activity"/>
    <property type="evidence" value="ECO:0007669"/>
    <property type="project" value="UniProtKB-EC"/>
</dbReference>
<keyword evidence="7" id="KW-1185">Reference proteome</keyword>
<evidence type="ECO:0000313" key="7">
    <source>
        <dbReference type="Proteomes" id="UP001268089"/>
    </source>
</evidence>
<evidence type="ECO:0000256" key="1">
    <source>
        <dbReference type="ARBA" id="ARBA00022679"/>
    </source>
</evidence>
<keyword evidence="3 6" id="KW-0418">Kinase</keyword>
<comment type="caution">
    <text evidence="6">The sequence shown here is derived from an EMBL/GenBank/DDBJ whole genome shotgun (WGS) entry which is preliminary data.</text>
</comment>
<sequence>MAGLANAQGKTVILARGQTFYSILDTLTGDDGRTYIVGEHINSGGNAVVHACYDRSTGEGYAVKFQVELRNRRRERFEREIQLLRELDDPHIISFVASGKVHGTRMVKQNHLRGRPLQAGNHADEIPFVVLSLAASSLAETARSPNQIPNATYLGQFIGLARALAKINCKALHRDIKPENILVVGETWAISDFGLCDLTVGGVDLSADNERIGPAFWMSPEALNKQLGCGDLMGEGSDVFQLASVFWYVACGRHPTGIVRRDDWKGPEHLYPVIERALFHTKEDRFTSSEAFKDALIEAIGRSNGSVQAANPP</sequence>
<gene>
    <name evidence="6" type="ORF">J2X15_003530</name>
</gene>
<evidence type="ECO:0000259" key="5">
    <source>
        <dbReference type="PROSITE" id="PS50011"/>
    </source>
</evidence>
<dbReference type="Pfam" id="PF00069">
    <property type="entry name" value="Pkinase"/>
    <property type="match status" value="1"/>
</dbReference>
<dbReference type="InterPro" id="IPR011009">
    <property type="entry name" value="Kinase-like_dom_sf"/>
</dbReference>
<proteinExistence type="predicted"/>
<dbReference type="Gene3D" id="1.10.510.10">
    <property type="entry name" value="Transferase(Phosphotransferase) domain 1"/>
    <property type="match status" value="1"/>
</dbReference>
<accession>A0ABU1ZUM0</accession>
<name>A0ABU1ZUM0_9BURK</name>
<dbReference type="PANTHER" id="PTHR43289">
    <property type="entry name" value="MITOGEN-ACTIVATED PROTEIN KINASE KINASE KINASE 20-RELATED"/>
    <property type="match status" value="1"/>
</dbReference>
<keyword evidence="1 6" id="KW-0808">Transferase</keyword>
<reference evidence="6 7" key="1">
    <citation type="submission" date="2023-07" db="EMBL/GenBank/DDBJ databases">
        <title>Sorghum-associated microbial communities from plants grown in Nebraska, USA.</title>
        <authorList>
            <person name="Schachtman D."/>
        </authorList>
    </citation>
    <scope>NUCLEOTIDE SEQUENCE [LARGE SCALE GENOMIC DNA]</scope>
    <source>
        <strain evidence="6 7">BE308</strain>
    </source>
</reference>
<evidence type="ECO:0000313" key="6">
    <source>
        <dbReference type="EMBL" id="MDR7308221.1"/>
    </source>
</evidence>
<evidence type="ECO:0000256" key="4">
    <source>
        <dbReference type="ARBA" id="ARBA00022840"/>
    </source>
</evidence>
<dbReference type="PROSITE" id="PS50011">
    <property type="entry name" value="PROTEIN_KINASE_DOM"/>
    <property type="match status" value="1"/>
</dbReference>
<dbReference type="Proteomes" id="UP001268089">
    <property type="component" value="Unassembled WGS sequence"/>
</dbReference>
<dbReference type="RefSeq" id="WP_310345192.1">
    <property type="nucleotide sequence ID" value="NZ_JAVDXO010000009.1"/>
</dbReference>
<evidence type="ECO:0000256" key="3">
    <source>
        <dbReference type="ARBA" id="ARBA00022777"/>
    </source>
</evidence>
<dbReference type="SMART" id="SM00220">
    <property type="entry name" value="S_TKc"/>
    <property type="match status" value="1"/>
</dbReference>
<dbReference type="PANTHER" id="PTHR43289:SF6">
    <property type="entry name" value="SERINE_THREONINE-PROTEIN KINASE NEKL-3"/>
    <property type="match status" value="1"/>
</dbReference>
<evidence type="ECO:0000256" key="2">
    <source>
        <dbReference type="ARBA" id="ARBA00022741"/>
    </source>
</evidence>
<keyword evidence="2" id="KW-0547">Nucleotide-binding</keyword>
<keyword evidence="4" id="KW-0067">ATP-binding</keyword>
<dbReference type="EMBL" id="JAVDXO010000009">
    <property type="protein sequence ID" value="MDR7308221.1"/>
    <property type="molecule type" value="Genomic_DNA"/>
</dbReference>
<dbReference type="Gene3D" id="3.30.200.20">
    <property type="entry name" value="Phosphorylase Kinase, domain 1"/>
    <property type="match status" value="1"/>
</dbReference>
<protein>
    <submittedName>
        <fullName evidence="6">Serine/threonine-protein kinase</fullName>
        <ecNumber evidence="6">2.7.11.1</ecNumber>
    </submittedName>
</protein>
<organism evidence="6 7">
    <name type="scientific">Rhodoferax saidenbachensis</name>
    <dbReference type="NCBI Taxonomy" id="1484693"/>
    <lineage>
        <taxon>Bacteria</taxon>
        <taxon>Pseudomonadati</taxon>
        <taxon>Pseudomonadota</taxon>
        <taxon>Betaproteobacteria</taxon>
        <taxon>Burkholderiales</taxon>
        <taxon>Comamonadaceae</taxon>
        <taxon>Rhodoferax</taxon>
    </lineage>
</organism>
<feature type="domain" description="Protein kinase" evidence="5">
    <location>
        <begin position="35"/>
        <end position="313"/>
    </location>
</feature>